<dbReference type="eggNOG" id="COG0524">
    <property type="taxonomic scope" value="Bacteria"/>
</dbReference>
<keyword evidence="5" id="KW-1185">Reference proteome</keyword>
<dbReference type="InterPro" id="IPR029056">
    <property type="entry name" value="Ribokinase-like"/>
</dbReference>
<gene>
    <name evidence="4" type="ordered locus">SpiBuddy_0329</name>
</gene>
<keyword evidence="1" id="KW-0808">Transferase</keyword>
<dbReference type="PANTHER" id="PTHR10584">
    <property type="entry name" value="SUGAR KINASE"/>
    <property type="match status" value="1"/>
</dbReference>
<protein>
    <submittedName>
        <fullName evidence="4">PfkB domain protein</fullName>
    </submittedName>
</protein>
<feature type="domain" description="Carbohydrate kinase PfkB" evidence="3">
    <location>
        <begin position="86"/>
        <end position="366"/>
    </location>
</feature>
<dbReference type="STRING" id="158189.SpiBuddy_0329"/>
<evidence type="ECO:0000256" key="1">
    <source>
        <dbReference type="ARBA" id="ARBA00022679"/>
    </source>
</evidence>
<dbReference type="Gene3D" id="3.40.1190.20">
    <property type="match status" value="1"/>
</dbReference>
<dbReference type="InterPro" id="IPR011611">
    <property type="entry name" value="PfkB_dom"/>
</dbReference>
<name>F0RU79_SPHGB</name>
<organism evidence="4 5">
    <name type="scientific">Sphaerochaeta globosa (strain ATCC BAA-1886 / DSM 22777 / Buddy)</name>
    <name type="common">Spirochaeta sp. (strain Buddy)</name>
    <dbReference type="NCBI Taxonomy" id="158189"/>
    <lineage>
        <taxon>Bacteria</taxon>
        <taxon>Pseudomonadati</taxon>
        <taxon>Spirochaetota</taxon>
        <taxon>Spirochaetia</taxon>
        <taxon>Spirochaetales</taxon>
        <taxon>Sphaerochaetaceae</taxon>
        <taxon>Sphaerochaeta</taxon>
    </lineage>
</organism>
<evidence type="ECO:0000256" key="2">
    <source>
        <dbReference type="ARBA" id="ARBA00022777"/>
    </source>
</evidence>
<dbReference type="KEGG" id="sbu:SpiBuddy_0329"/>
<dbReference type="OrthoDB" id="9775849at2"/>
<dbReference type="Proteomes" id="UP000008466">
    <property type="component" value="Chromosome"/>
</dbReference>
<sequence>MRIHGAGCCLIDSIYMHCSYESEAFTALWSKERGDGGLIEGGLVFTEDLEKFASTSHHQIINSLSGGRQADGKNLGGPAVVSLVHAAQILADKHVEVCFYGAVGNDSNADLVRNTISKTPLHAVLKSVEGMSTPTTEVFDDPSMRKGKGERSFINTIGAAHAFSSQDLPPSFYDADIILLGGTALVPGLHDEMHEVLKKAKENNCITVVGTVYDFRNEKESNTGRWPLGIQPSYPYIDVLVSDEEESLRLTGTNSVEGAARALIEFGVGAFIITRGALPMLVWSRGTLIEKTSQKTMPVSAYMDTLMEKDPSLRKDTTGCGDNFLGGVLVSIAQQMGKAELISMVDICAWGAASGGFACTYHGGTYLEKESGDKKKHLLPVVQAYLGAVRSERCV</sequence>
<dbReference type="Pfam" id="PF00294">
    <property type="entry name" value="PfkB"/>
    <property type="match status" value="1"/>
</dbReference>
<dbReference type="SUPFAM" id="SSF53613">
    <property type="entry name" value="Ribokinase-like"/>
    <property type="match status" value="1"/>
</dbReference>
<evidence type="ECO:0000259" key="3">
    <source>
        <dbReference type="Pfam" id="PF00294"/>
    </source>
</evidence>
<dbReference type="HOGENOM" id="CLU_694320_0_0_12"/>
<reference evidence="5" key="1">
    <citation type="submission" date="2011-02" db="EMBL/GenBank/DDBJ databases">
        <title>Complete sequence of Spirochaeta sp. Buddy.</title>
        <authorList>
            <person name="Lucas S."/>
            <person name="Copeland A."/>
            <person name="Lapidus A."/>
            <person name="Cheng J.-F."/>
            <person name="Goodwin L."/>
            <person name="Pitluck S."/>
            <person name="Zeytun A."/>
            <person name="Detter J.C."/>
            <person name="Han C."/>
            <person name="Tapia R."/>
            <person name="Land M."/>
            <person name="Hauser L."/>
            <person name="Kyrpides N."/>
            <person name="Ivanova N."/>
            <person name="Mikhailova N."/>
            <person name="Pagani I."/>
            <person name="Ritalahti K.M."/>
            <person name="Loeffler F.E."/>
            <person name="Woyke T."/>
        </authorList>
    </citation>
    <scope>NUCLEOTIDE SEQUENCE [LARGE SCALE GENOMIC DNA]</scope>
    <source>
        <strain evidence="5">ATCC BAA-1886 / DSM 22777 / Buddy</strain>
    </source>
</reference>
<keyword evidence="2" id="KW-0418">Kinase</keyword>
<proteinExistence type="predicted"/>
<dbReference type="AlphaFoldDB" id="F0RU79"/>
<dbReference type="GO" id="GO:0016301">
    <property type="term" value="F:kinase activity"/>
    <property type="evidence" value="ECO:0007669"/>
    <property type="project" value="UniProtKB-KW"/>
</dbReference>
<accession>F0RU79</accession>
<dbReference type="RefSeq" id="WP_013606018.1">
    <property type="nucleotide sequence ID" value="NC_015152.1"/>
</dbReference>
<dbReference type="EMBL" id="CP002541">
    <property type="protein sequence ID" value="ADY12165.1"/>
    <property type="molecule type" value="Genomic_DNA"/>
</dbReference>
<evidence type="ECO:0000313" key="5">
    <source>
        <dbReference type="Proteomes" id="UP000008466"/>
    </source>
</evidence>
<evidence type="ECO:0000313" key="4">
    <source>
        <dbReference type="EMBL" id="ADY12165.1"/>
    </source>
</evidence>
<dbReference type="PANTHER" id="PTHR10584:SF166">
    <property type="entry name" value="RIBOKINASE"/>
    <property type="match status" value="1"/>
</dbReference>